<dbReference type="RefSeq" id="WP_394822997.1">
    <property type="nucleotide sequence ID" value="NZ_CP089984.1"/>
</dbReference>
<sequence length="294" mass="31715">MSKPLHELLQELPTTNVTTTVLKALDYLVPGEWQNITSIEEMIKSVTGEDDQALVQQIGDRAIMLYNDSAQGYQRAVSIYQLVDHVGAAAGAASLGHKLGESFKILGFLEKITPKPDTAQAIDAAVKFVAEMAAFCYSSGIPGDSVGDFAASLVNAAKEDAIRFAAWISFDCVIPLGPDFMSTLLGKVSELSEGELGQNSRFSKIAEYLPGGISEKKALVTSTLEASRGQIERFVADKGISRESLIDRIKGYVDVAEAKLDTVAAVLDITTNYFEHTGIQSVSRRLVSRAYGEI</sequence>
<dbReference type="Proteomes" id="UP001370348">
    <property type="component" value="Chromosome"/>
</dbReference>
<protein>
    <submittedName>
        <fullName evidence="1">Uncharacterized protein</fullName>
    </submittedName>
</protein>
<name>A0ABZ2LR20_9BACT</name>
<reference evidence="1 2" key="1">
    <citation type="submission" date="2021-12" db="EMBL/GenBank/DDBJ databases">
        <title>Discovery of the Pendulisporaceae a myxobacterial family with distinct sporulation behavior and unique specialized metabolism.</title>
        <authorList>
            <person name="Garcia R."/>
            <person name="Popoff A."/>
            <person name="Bader C.D."/>
            <person name="Loehr J."/>
            <person name="Walesch S."/>
            <person name="Walt C."/>
            <person name="Boldt J."/>
            <person name="Bunk B."/>
            <person name="Haeckl F.J.F.P.J."/>
            <person name="Gunesch A.P."/>
            <person name="Birkelbach J."/>
            <person name="Nuebel U."/>
            <person name="Pietschmann T."/>
            <person name="Bach T."/>
            <person name="Mueller R."/>
        </authorList>
    </citation>
    <scope>NUCLEOTIDE SEQUENCE [LARGE SCALE GENOMIC DNA]</scope>
    <source>
        <strain evidence="1 2">MSr11954</strain>
    </source>
</reference>
<organism evidence="1 2">
    <name type="scientific">Pendulispora albinea</name>
    <dbReference type="NCBI Taxonomy" id="2741071"/>
    <lineage>
        <taxon>Bacteria</taxon>
        <taxon>Pseudomonadati</taxon>
        <taxon>Myxococcota</taxon>
        <taxon>Myxococcia</taxon>
        <taxon>Myxococcales</taxon>
        <taxon>Sorangiineae</taxon>
        <taxon>Pendulisporaceae</taxon>
        <taxon>Pendulispora</taxon>
    </lineage>
</organism>
<accession>A0ABZ2LR20</accession>
<evidence type="ECO:0000313" key="1">
    <source>
        <dbReference type="EMBL" id="WXB13373.1"/>
    </source>
</evidence>
<proteinExistence type="predicted"/>
<gene>
    <name evidence="1" type="ORF">LZC94_36715</name>
</gene>
<evidence type="ECO:0000313" key="2">
    <source>
        <dbReference type="Proteomes" id="UP001370348"/>
    </source>
</evidence>
<dbReference type="EMBL" id="CP089984">
    <property type="protein sequence ID" value="WXB13373.1"/>
    <property type="molecule type" value="Genomic_DNA"/>
</dbReference>
<keyword evidence="2" id="KW-1185">Reference proteome</keyword>